<accession>A0A0F4IZ27</accession>
<dbReference type="InterPro" id="IPR020807">
    <property type="entry name" value="PKS_DH"/>
</dbReference>
<sequence length="597" mass="62560">EPQWPAVVALRGDRRWVPVEVPVPHEPATEPPVRPNGTYLITGGFGGLGLAVARGLAETGLAPTLVLVGRSGLTDAAAEEVAGLEALGATVLAERGDVTDEESMRALVGRVEASAGQVHGVLHAAGLPGEGMIAFRTPEQVRAVLWPKLLGTLVLERLFADRPRLDFFTSFSSRASISGLVGSADYAAANAFLDAHAAVSRQRCVSVNWPSWASVGMAARSTVDPGSGEPLSAWTGEQRRAAEALVYEEELTEKDWVLDEHRFAGRAVLPGTGHLDLVVRAARDVCPRLADVPVDLREVVFRRPLFVDGTQRVRVVLEPRGADAWAFSVRTGSTVHCDGRIAAAAEPAAPVVDLAAVAARMTETVDASGAGDLAELGPHWLNVTALRRGADEQLGSLALDERFRAETDGRPLHPALLDSATALTRRREDAHHLPLLYSAVTVYRDLPAEFTSHVRHVRGGGDSGVLVSDVDLVDGDGVVAVSVRGFTMRKVEGNPFEAGPPSGERPPAEPAGLPSSDGIPPGEGVALLFDVLSGRPARQVTVRPYRDGAPVPPETPRAPLAAAPAPVPAPAPAPAAPPAQVPVPAQAAPPEPAAVPV</sequence>
<feature type="region of interest" description="Disordered" evidence="4">
    <location>
        <begin position="491"/>
        <end position="520"/>
    </location>
</feature>
<feature type="active site" description="Proton donor; for dehydratase activity" evidence="3">
    <location>
        <position position="418"/>
    </location>
</feature>
<feature type="region of interest" description="N-terminal hotdog fold" evidence="3">
    <location>
        <begin position="224"/>
        <end position="348"/>
    </location>
</feature>
<dbReference type="Proteomes" id="UP000033551">
    <property type="component" value="Unassembled WGS sequence"/>
</dbReference>
<feature type="compositionally biased region" description="Pro residues" evidence="4">
    <location>
        <begin position="565"/>
        <end position="597"/>
    </location>
</feature>
<dbReference type="InterPro" id="IPR049552">
    <property type="entry name" value="PKS_DH_N"/>
</dbReference>
<feature type="domain" description="PKS/mFAS DH" evidence="5">
    <location>
        <begin position="224"/>
        <end position="497"/>
    </location>
</feature>
<feature type="active site" description="Proton acceptor; for dehydratase activity" evidence="3">
    <location>
        <position position="261"/>
    </location>
</feature>
<comment type="caution">
    <text evidence="6">The sequence shown here is derived from an EMBL/GenBank/DDBJ whole genome shotgun (WGS) entry which is preliminary data.</text>
</comment>
<evidence type="ECO:0000256" key="2">
    <source>
        <dbReference type="ARBA" id="ARBA00022553"/>
    </source>
</evidence>
<dbReference type="RefSeq" id="WP_045950567.1">
    <property type="nucleotide sequence ID" value="NZ_JZWV01000888.1"/>
</dbReference>
<protein>
    <recommendedName>
        <fullName evidence="5">PKS/mFAS DH domain-containing protein</fullName>
    </recommendedName>
</protein>
<dbReference type="Pfam" id="PF21089">
    <property type="entry name" value="PKS_DH_N"/>
    <property type="match status" value="1"/>
</dbReference>
<dbReference type="InterPro" id="IPR013968">
    <property type="entry name" value="PKS_KR"/>
</dbReference>
<dbReference type="GO" id="GO:0004312">
    <property type="term" value="F:fatty acid synthase activity"/>
    <property type="evidence" value="ECO:0007669"/>
    <property type="project" value="TreeGrafter"/>
</dbReference>
<proteinExistence type="predicted"/>
<dbReference type="AlphaFoldDB" id="A0A0F4IZ27"/>
<dbReference type="OrthoDB" id="424472at2"/>
<dbReference type="Pfam" id="PF14765">
    <property type="entry name" value="PS-DH"/>
    <property type="match status" value="1"/>
</dbReference>
<keyword evidence="1" id="KW-0596">Phosphopantetheine</keyword>
<feature type="region of interest" description="C-terminal hotdog fold" evidence="3">
    <location>
        <begin position="359"/>
        <end position="497"/>
    </location>
</feature>
<dbReference type="SUPFAM" id="SSF51735">
    <property type="entry name" value="NAD(P)-binding Rossmann-fold domains"/>
    <property type="match status" value="1"/>
</dbReference>
<dbReference type="InterPro" id="IPR042104">
    <property type="entry name" value="PKS_dehydratase_sf"/>
</dbReference>
<evidence type="ECO:0000259" key="5">
    <source>
        <dbReference type="PROSITE" id="PS52019"/>
    </source>
</evidence>
<dbReference type="GO" id="GO:0006633">
    <property type="term" value="P:fatty acid biosynthetic process"/>
    <property type="evidence" value="ECO:0007669"/>
    <property type="project" value="TreeGrafter"/>
</dbReference>
<gene>
    <name evidence="6" type="ORF">VR44_28925</name>
</gene>
<evidence type="ECO:0000256" key="3">
    <source>
        <dbReference type="PROSITE-ProRule" id="PRU01363"/>
    </source>
</evidence>
<dbReference type="SMART" id="SM00826">
    <property type="entry name" value="PKS_DH"/>
    <property type="match status" value="1"/>
</dbReference>
<dbReference type="Gene3D" id="3.10.129.110">
    <property type="entry name" value="Polyketide synthase dehydratase"/>
    <property type="match status" value="1"/>
</dbReference>
<keyword evidence="2" id="KW-0597">Phosphoprotein</keyword>
<dbReference type="InterPro" id="IPR049900">
    <property type="entry name" value="PKS_mFAS_DH"/>
</dbReference>
<dbReference type="SMART" id="SM00822">
    <property type="entry name" value="PKS_KR"/>
    <property type="match status" value="1"/>
</dbReference>
<reference evidence="6 7" key="1">
    <citation type="submission" date="2015-02" db="EMBL/GenBank/DDBJ databases">
        <authorList>
            <person name="Ju K.-S."/>
            <person name="Doroghazi J.R."/>
            <person name="Metcalf W."/>
        </authorList>
    </citation>
    <scope>NUCLEOTIDE SEQUENCE [LARGE SCALE GENOMIC DNA]</scope>
    <source>
        <strain evidence="6 7">NRRL ISP-5550</strain>
    </source>
</reference>
<dbReference type="InterPro" id="IPR050091">
    <property type="entry name" value="PKS_NRPS_Biosynth_Enz"/>
</dbReference>
<evidence type="ECO:0000313" key="7">
    <source>
        <dbReference type="Proteomes" id="UP000033551"/>
    </source>
</evidence>
<keyword evidence="7" id="KW-1185">Reference proteome</keyword>
<dbReference type="InterPro" id="IPR049551">
    <property type="entry name" value="PKS_DH_C"/>
</dbReference>
<feature type="region of interest" description="Disordered" evidence="4">
    <location>
        <begin position="540"/>
        <end position="597"/>
    </location>
</feature>
<dbReference type="Pfam" id="PF08659">
    <property type="entry name" value="KR"/>
    <property type="match status" value="1"/>
</dbReference>
<dbReference type="PANTHER" id="PTHR43775:SF37">
    <property type="entry name" value="SI:DKEY-61P9.11"/>
    <property type="match status" value="1"/>
</dbReference>
<evidence type="ECO:0000313" key="6">
    <source>
        <dbReference type="EMBL" id="KJY26909.1"/>
    </source>
</evidence>
<dbReference type="PROSITE" id="PS52019">
    <property type="entry name" value="PKS_MFAS_DH"/>
    <property type="match status" value="1"/>
</dbReference>
<feature type="non-terminal residue" evidence="6">
    <location>
        <position position="597"/>
    </location>
</feature>
<feature type="non-terminal residue" evidence="6">
    <location>
        <position position="1"/>
    </location>
</feature>
<name>A0A0F4IZ27_9ACTN</name>
<evidence type="ECO:0000256" key="4">
    <source>
        <dbReference type="SAM" id="MobiDB-lite"/>
    </source>
</evidence>
<dbReference type="InterPro" id="IPR036291">
    <property type="entry name" value="NAD(P)-bd_dom_sf"/>
</dbReference>
<dbReference type="PANTHER" id="PTHR43775">
    <property type="entry name" value="FATTY ACID SYNTHASE"/>
    <property type="match status" value="1"/>
</dbReference>
<evidence type="ECO:0000256" key="1">
    <source>
        <dbReference type="ARBA" id="ARBA00022450"/>
    </source>
</evidence>
<dbReference type="Gene3D" id="3.40.50.720">
    <property type="entry name" value="NAD(P)-binding Rossmann-like Domain"/>
    <property type="match status" value="1"/>
</dbReference>
<dbReference type="InterPro" id="IPR057326">
    <property type="entry name" value="KR_dom"/>
</dbReference>
<dbReference type="EMBL" id="JZWV01000888">
    <property type="protein sequence ID" value="KJY26909.1"/>
    <property type="molecule type" value="Genomic_DNA"/>
</dbReference>
<organism evidence="6 7">
    <name type="scientific">Streptomyces katrae</name>
    <dbReference type="NCBI Taxonomy" id="68223"/>
    <lineage>
        <taxon>Bacteria</taxon>
        <taxon>Bacillati</taxon>
        <taxon>Actinomycetota</taxon>
        <taxon>Actinomycetes</taxon>
        <taxon>Kitasatosporales</taxon>
        <taxon>Streptomycetaceae</taxon>
        <taxon>Streptomyces</taxon>
    </lineage>
</organism>